<dbReference type="EMBL" id="BMFU01000001">
    <property type="protein sequence ID" value="GGH46374.1"/>
    <property type="molecule type" value="Genomic_DNA"/>
</dbReference>
<keyword evidence="3" id="KW-1185">Reference proteome</keyword>
<keyword evidence="1" id="KW-0472">Membrane</keyword>
<keyword evidence="1" id="KW-0812">Transmembrane</keyword>
<keyword evidence="1" id="KW-1133">Transmembrane helix</keyword>
<feature type="transmembrane region" description="Helical" evidence="1">
    <location>
        <begin position="6"/>
        <end position="27"/>
    </location>
</feature>
<accession>A0ABQ1Z3A7</accession>
<dbReference type="Proteomes" id="UP000652153">
    <property type="component" value="Unassembled WGS sequence"/>
</dbReference>
<sequence>MLNVNVLVTFLLYAAIIVIPSLTYYCVMDIAFNNLKSSGILDLKDWNYVKGGKLYRWPDATYRYLKKINWYENFLLKTKEVAPHIYQLPNIVFVSPSANKGRIEEKLYDLFPKKIDFILMDYSRNIDGKANTKSNGKFTYLEGSFDGNSLKANLAKVDIRFADIIMDIRGCIWYSTDKKDRTGEGITRVFKEYHRSLNMGGIIIIDAVKLRSKTITRNQIFYKCLNLVLGFQEVSTYQKIERFLENDFINKHFHKEIVGEGSNCLATFKKIS</sequence>
<protein>
    <submittedName>
        <fullName evidence="2">Uncharacterized protein</fullName>
    </submittedName>
</protein>
<proteinExistence type="predicted"/>
<comment type="caution">
    <text evidence="2">The sequence shown here is derived from an EMBL/GenBank/DDBJ whole genome shotgun (WGS) entry which is preliminary data.</text>
</comment>
<evidence type="ECO:0000256" key="1">
    <source>
        <dbReference type="SAM" id="Phobius"/>
    </source>
</evidence>
<reference evidence="3" key="1">
    <citation type="journal article" date="2019" name="Int. J. Syst. Evol. Microbiol.">
        <title>The Global Catalogue of Microorganisms (GCM) 10K type strain sequencing project: providing services to taxonomists for standard genome sequencing and annotation.</title>
        <authorList>
            <consortium name="The Broad Institute Genomics Platform"/>
            <consortium name="The Broad Institute Genome Sequencing Center for Infectious Disease"/>
            <person name="Wu L."/>
            <person name="Ma J."/>
        </authorList>
    </citation>
    <scope>NUCLEOTIDE SEQUENCE [LARGE SCALE GENOMIC DNA]</scope>
    <source>
        <strain evidence="3">CGMCC 1.12770</strain>
    </source>
</reference>
<evidence type="ECO:0000313" key="3">
    <source>
        <dbReference type="Proteomes" id="UP000652153"/>
    </source>
</evidence>
<organism evidence="2 3">
    <name type="scientific">Paenibacillus silvae</name>
    <dbReference type="NCBI Taxonomy" id="1325358"/>
    <lineage>
        <taxon>Bacteria</taxon>
        <taxon>Bacillati</taxon>
        <taxon>Bacillota</taxon>
        <taxon>Bacilli</taxon>
        <taxon>Bacillales</taxon>
        <taxon>Paenibacillaceae</taxon>
        <taxon>Paenibacillus</taxon>
    </lineage>
</organism>
<gene>
    <name evidence="2" type="ORF">GCM10008014_09000</name>
</gene>
<name>A0ABQ1Z3A7_9BACL</name>
<evidence type="ECO:0000313" key="2">
    <source>
        <dbReference type="EMBL" id="GGH46374.1"/>
    </source>
</evidence>